<evidence type="ECO:0000313" key="1">
    <source>
        <dbReference type="EMBL" id="OOH97873.1"/>
    </source>
</evidence>
<reference evidence="1 2" key="1">
    <citation type="submission" date="2016-11" db="EMBL/GenBank/DDBJ databases">
        <title>Genome sequence and comparative genomic analysis of clinical strain Elizabethkingia meningoseptica 61421 PRCM.</title>
        <authorList>
            <person name="Wang M."/>
            <person name="Hu S."/>
            <person name="Cao L."/>
            <person name="Jiang T."/>
            <person name="Zhou Y."/>
            <person name="Ming D."/>
        </authorList>
    </citation>
    <scope>NUCLEOTIDE SEQUENCE [LARGE SCALE GENOMIC DNA]</scope>
    <source>
        <strain evidence="1 2">61421 PRCM</strain>
    </source>
</reference>
<dbReference type="Proteomes" id="UP000188947">
    <property type="component" value="Unassembled WGS sequence"/>
</dbReference>
<dbReference type="eggNOG" id="ENOG5034A8M">
    <property type="taxonomic scope" value="Bacteria"/>
</dbReference>
<dbReference type="EMBL" id="MPOG01000001">
    <property type="protein sequence ID" value="OOH97873.1"/>
    <property type="molecule type" value="Genomic_DNA"/>
</dbReference>
<name>A0A1T3F4H3_ELIME</name>
<dbReference type="STRING" id="238.BBD35_03115"/>
<dbReference type="AlphaFoldDB" id="A0A1T3F4H3"/>
<proteinExistence type="predicted"/>
<gene>
    <name evidence="1" type="ORF">BMF97_00995</name>
</gene>
<organism evidence="1 2">
    <name type="scientific">Elizabethkingia meningoseptica</name>
    <name type="common">Chryseobacterium meningosepticum</name>
    <dbReference type="NCBI Taxonomy" id="238"/>
    <lineage>
        <taxon>Bacteria</taxon>
        <taxon>Pseudomonadati</taxon>
        <taxon>Bacteroidota</taxon>
        <taxon>Flavobacteriia</taxon>
        <taxon>Flavobacteriales</taxon>
        <taxon>Weeksellaceae</taxon>
        <taxon>Elizabethkingia</taxon>
    </lineage>
</organism>
<evidence type="ECO:0000313" key="2">
    <source>
        <dbReference type="Proteomes" id="UP000188947"/>
    </source>
</evidence>
<protein>
    <submittedName>
        <fullName evidence="1">Uncharacterized protein</fullName>
    </submittedName>
</protein>
<keyword evidence="2" id="KW-1185">Reference proteome</keyword>
<comment type="caution">
    <text evidence="1">The sequence shown here is derived from an EMBL/GenBank/DDBJ whole genome shotgun (WGS) entry which is preliminary data.</text>
</comment>
<sequence length="138" mass="16556">MVIFSCQKKEPDFNELYREELVKQNLSKDSLEKMNTVFEKLNKHKITYLDYFYRNYYQLENEVDAELKKQGMETPIGDDPKYSEKYFDMHHKMLAEKIKAYNQSMGITGEEEQLIEKIYFNHLKPLVAPTIDSRLKEL</sequence>
<dbReference type="OrthoDB" id="1259648at2"/>
<accession>A0A1T3F4H3</accession>